<sequence>MYTYTQEVLTIRYLRFALISLLLSSLLWIVACSNQSQSDNQLTLEEGVFSYAMSGLYKPFNYTDSKSGNLAGFDVEIGEALAKEMGMKPNPVTNPWESIIAGLQANKYDAIIGSMAITPERDKAVDFTNPYYRSGAQVFVQDKNTSIKSPEDLKGKKIGVVKASTFSTIAKEYTSEVTEYTSDVTALQDLPTGRIDAVITDQAVGFHAIQEENFPLKEVGKPLNLDEMAIAIPEGNEKLKEKINVALQAIIEDGTYDQISQKYFNRNILGEEQ</sequence>
<keyword evidence="5" id="KW-0472">Membrane</keyword>
<dbReference type="SUPFAM" id="SSF53850">
    <property type="entry name" value="Periplasmic binding protein-like II"/>
    <property type="match status" value="1"/>
</dbReference>
<dbReference type="EMBL" id="JACXAH010000003">
    <property type="protein sequence ID" value="MBD1371333.1"/>
    <property type="molecule type" value="Genomic_DNA"/>
</dbReference>
<evidence type="ECO:0000256" key="4">
    <source>
        <dbReference type="RuleBase" id="RU003744"/>
    </source>
</evidence>
<dbReference type="PANTHER" id="PTHR35936">
    <property type="entry name" value="MEMBRANE-BOUND LYTIC MUREIN TRANSGLYCOSYLASE F"/>
    <property type="match status" value="1"/>
</dbReference>
<dbReference type="InterPro" id="IPR001320">
    <property type="entry name" value="Iontro_rcpt_C"/>
</dbReference>
<dbReference type="AlphaFoldDB" id="A0A926N842"/>
<evidence type="ECO:0000259" key="6">
    <source>
        <dbReference type="SMART" id="SM00062"/>
    </source>
</evidence>
<dbReference type="SMART" id="SM00079">
    <property type="entry name" value="PBPe"/>
    <property type="match status" value="1"/>
</dbReference>
<keyword evidence="5" id="KW-1133">Transmembrane helix</keyword>
<accession>A0A926N842</accession>
<dbReference type="GO" id="GO:0015276">
    <property type="term" value="F:ligand-gated monoatomic ion channel activity"/>
    <property type="evidence" value="ECO:0007669"/>
    <property type="project" value="InterPro"/>
</dbReference>
<evidence type="ECO:0000259" key="7">
    <source>
        <dbReference type="SMART" id="SM00079"/>
    </source>
</evidence>
<keyword evidence="9" id="KW-1185">Reference proteome</keyword>
<organism evidence="8 9">
    <name type="scientific">Polycladospora coralii</name>
    <dbReference type="NCBI Taxonomy" id="2771432"/>
    <lineage>
        <taxon>Bacteria</taxon>
        <taxon>Bacillati</taxon>
        <taxon>Bacillota</taxon>
        <taxon>Bacilli</taxon>
        <taxon>Bacillales</taxon>
        <taxon>Thermoactinomycetaceae</taxon>
        <taxon>Polycladospora</taxon>
    </lineage>
</organism>
<keyword evidence="3" id="KW-0732">Signal</keyword>
<dbReference type="CDD" id="cd13713">
    <property type="entry name" value="PBP2_Cystine_like_1"/>
    <property type="match status" value="1"/>
</dbReference>
<dbReference type="GO" id="GO:0030313">
    <property type="term" value="C:cell envelope"/>
    <property type="evidence" value="ECO:0007669"/>
    <property type="project" value="UniProtKB-SubCell"/>
</dbReference>
<dbReference type="PANTHER" id="PTHR35936:SF34">
    <property type="entry name" value="ABC TRANSPORTER EXTRACELLULAR-BINDING PROTEIN YCKB-RELATED"/>
    <property type="match status" value="1"/>
</dbReference>
<gene>
    <name evidence="8" type="ORF">IC620_03060</name>
</gene>
<keyword evidence="5" id="KW-0812">Transmembrane</keyword>
<name>A0A926N842_9BACL</name>
<dbReference type="Gene3D" id="3.40.190.10">
    <property type="entry name" value="Periplasmic binding protein-like II"/>
    <property type="match status" value="2"/>
</dbReference>
<feature type="transmembrane region" description="Helical" evidence="5">
    <location>
        <begin position="12"/>
        <end position="31"/>
    </location>
</feature>
<comment type="similarity">
    <text evidence="2 4">Belongs to the bacterial solute-binding protein 3 family.</text>
</comment>
<dbReference type="InterPro" id="IPR001638">
    <property type="entry name" value="Solute-binding_3/MltF_N"/>
</dbReference>
<evidence type="ECO:0000256" key="3">
    <source>
        <dbReference type="ARBA" id="ARBA00022729"/>
    </source>
</evidence>
<evidence type="ECO:0000256" key="2">
    <source>
        <dbReference type="ARBA" id="ARBA00010333"/>
    </source>
</evidence>
<feature type="domain" description="Ionotropic glutamate receptor C-terminal" evidence="7">
    <location>
        <begin position="48"/>
        <end position="266"/>
    </location>
</feature>
<dbReference type="Proteomes" id="UP000661691">
    <property type="component" value="Unassembled WGS sequence"/>
</dbReference>
<comment type="caution">
    <text evidence="8">The sequence shown here is derived from an EMBL/GenBank/DDBJ whole genome shotgun (WGS) entry which is preliminary data.</text>
</comment>
<evidence type="ECO:0000256" key="1">
    <source>
        <dbReference type="ARBA" id="ARBA00004196"/>
    </source>
</evidence>
<reference evidence="8" key="1">
    <citation type="submission" date="2020-09" db="EMBL/GenBank/DDBJ databases">
        <title>A novel bacterium of genus Hazenella, isolated from South China Sea.</title>
        <authorList>
            <person name="Huang H."/>
            <person name="Mo K."/>
            <person name="Hu Y."/>
        </authorList>
    </citation>
    <scope>NUCLEOTIDE SEQUENCE</scope>
    <source>
        <strain evidence="8">IB182357</strain>
    </source>
</reference>
<proteinExistence type="inferred from homology"/>
<evidence type="ECO:0000313" key="8">
    <source>
        <dbReference type="EMBL" id="MBD1371333.1"/>
    </source>
</evidence>
<dbReference type="Pfam" id="PF00497">
    <property type="entry name" value="SBP_bac_3"/>
    <property type="match status" value="1"/>
</dbReference>
<evidence type="ECO:0000256" key="5">
    <source>
        <dbReference type="SAM" id="Phobius"/>
    </source>
</evidence>
<comment type="subcellular location">
    <subcellularLocation>
        <location evidence="1">Cell envelope</location>
    </subcellularLocation>
</comment>
<protein>
    <submittedName>
        <fullName evidence="8">ABC transporter substrate-binding protein</fullName>
    </submittedName>
</protein>
<dbReference type="GO" id="GO:0016020">
    <property type="term" value="C:membrane"/>
    <property type="evidence" value="ECO:0007669"/>
    <property type="project" value="InterPro"/>
</dbReference>
<dbReference type="InterPro" id="IPR018313">
    <property type="entry name" value="SBP_3_CS"/>
</dbReference>
<dbReference type="SMART" id="SM00062">
    <property type="entry name" value="PBPb"/>
    <property type="match status" value="1"/>
</dbReference>
<feature type="domain" description="Solute-binding protein family 3/N-terminal" evidence="6">
    <location>
        <begin position="48"/>
        <end position="267"/>
    </location>
</feature>
<dbReference type="PROSITE" id="PS01039">
    <property type="entry name" value="SBP_BACTERIAL_3"/>
    <property type="match status" value="1"/>
</dbReference>
<evidence type="ECO:0000313" key="9">
    <source>
        <dbReference type="Proteomes" id="UP000661691"/>
    </source>
</evidence>